<evidence type="ECO:0000259" key="9">
    <source>
        <dbReference type="Pfam" id="PF00909"/>
    </source>
</evidence>
<reference evidence="10 11" key="1">
    <citation type="journal article" date="2010" name="DNA Res.">
        <title>Bacterial lifestyle in a deep-sea hydrothermal vent chimney revealed by the genome sequence of the thermophilic bacterium Deferribacter desulfuricans SSM1.</title>
        <authorList>
            <person name="Takaki Y."/>
            <person name="Shimamura S."/>
            <person name="Nakagawa S."/>
            <person name="Fukuhara Y."/>
            <person name="Horikawa H."/>
            <person name="Ankai A."/>
            <person name="Harada T."/>
            <person name="Hosoyama A."/>
            <person name="Oguchi A."/>
            <person name="Fukui S."/>
            <person name="Fujita N."/>
            <person name="Takami H."/>
            <person name="Takai K."/>
        </authorList>
    </citation>
    <scope>NUCLEOTIDE SEQUENCE [LARGE SCALE GENOMIC DNA]</scope>
    <source>
        <strain evidence="11">DSM 14783 / JCM 11476 / NBRC 101012 / SSM1</strain>
    </source>
</reference>
<feature type="transmembrane region" description="Helical" evidence="8">
    <location>
        <begin position="145"/>
        <end position="166"/>
    </location>
</feature>
<evidence type="ECO:0000256" key="1">
    <source>
        <dbReference type="ARBA" id="ARBA00004141"/>
    </source>
</evidence>
<evidence type="ECO:0000256" key="3">
    <source>
        <dbReference type="ARBA" id="ARBA00022448"/>
    </source>
</evidence>
<feature type="transmembrane region" description="Helical" evidence="8">
    <location>
        <begin position="246"/>
        <end position="267"/>
    </location>
</feature>
<dbReference type="GO" id="GO:0008519">
    <property type="term" value="F:ammonium channel activity"/>
    <property type="evidence" value="ECO:0007669"/>
    <property type="project" value="InterPro"/>
</dbReference>
<feature type="transmembrane region" description="Helical" evidence="8">
    <location>
        <begin position="28"/>
        <end position="52"/>
    </location>
</feature>
<accession>D3PE53</accession>
<organism evidence="10 11">
    <name type="scientific">Deferribacter desulfuricans (strain DSM 14783 / JCM 11476 / NBRC 101012 / SSM1)</name>
    <dbReference type="NCBI Taxonomy" id="639282"/>
    <lineage>
        <taxon>Bacteria</taxon>
        <taxon>Pseudomonadati</taxon>
        <taxon>Deferribacterota</taxon>
        <taxon>Deferribacteres</taxon>
        <taxon>Deferribacterales</taxon>
        <taxon>Deferribacteraceae</taxon>
        <taxon>Deferribacter</taxon>
    </lineage>
</organism>
<keyword evidence="11" id="KW-1185">Reference proteome</keyword>
<dbReference type="EMBL" id="AP011529">
    <property type="protein sequence ID" value="BAI80876.1"/>
    <property type="molecule type" value="Genomic_DNA"/>
</dbReference>
<evidence type="ECO:0000313" key="11">
    <source>
        <dbReference type="Proteomes" id="UP000001520"/>
    </source>
</evidence>
<protein>
    <recommendedName>
        <fullName evidence="8">Ammonium transporter</fullName>
    </recommendedName>
</protein>
<feature type="transmembrane region" description="Helical" evidence="8">
    <location>
        <begin position="274"/>
        <end position="291"/>
    </location>
</feature>
<feature type="transmembrane region" description="Helical" evidence="8">
    <location>
        <begin position="297"/>
        <end position="317"/>
    </location>
</feature>
<name>D3PE53_DEFDS</name>
<dbReference type="InterPro" id="IPR024041">
    <property type="entry name" value="NH4_transpt_AmtB-like_dom"/>
</dbReference>
<dbReference type="Proteomes" id="UP000001520">
    <property type="component" value="Chromosome"/>
</dbReference>
<dbReference type="PANTHER" id="PTHR43029:SF10">
    <property type="entry name" value="AMMONIUM TRANSPORTER MEP2"/>
    <property type="match status" value="1"/>
</dbReference>
<dbReference type="PANTHER" id="PTHR43029">
    <property type="entry name" value="AMMONIUM TRANSPORTER MEP2"/>
    <property type="match status" value="1"/>
</dbReference>
<evidence type="ECO:0000313" key="10">
    <source>
        <dbReference type="EMBL" id="BAI80876.1"/>
    </source>
</evidence>
<feature type="transmembrane region" description="Helical" evidence="8">
    <location>
        <begin position="64"/>
        <end position="86"/>
    </location>
</feature>
<evidence type="ECO:0000256" key="4">
    <source>
        <dbReference type="ARBA" id="ARBA00022692"/>
    </source>
</evidence>
<dbReference type="Gene3D" id="1.10.3430.10">
    <property type="entry name" value="Ammonium transporter AmtB like domains"/>
    <property type="match status" value="1"/>
</dbReference>
<feature type="domain" description="Ammonium transporter AmtB-like" evidence="9">
    <location>
        <begin position="29"/>
        <end position="417"/>
    </location>
</feature>
<dbReference type="InterPro" id="IPR018047">
    <property type="entry name" value="Ammonium_transpt_CS"/>
</dbReference>
<dbReference type="KEGG" id="ddf:DEFDS_1415"/>
<proteinExistence type="inferred from homology"/>
<dbReference type="NCBIfam" id="TIGR00836">
    <property type="entry name" value="amt"/>
    <property type="match status" value="1"/>
</dbReference>
<feature type="transmembrane region" description="Helical" evidence="8">
    <location>
        <begin position="213"/>
        <end position="234"/>
    </location>
</feature>
<feature type="transmembrane region" description="Helical" evidence="8">
    <location>
        <begin position="365"/>
        <end position="387"/>
    </location>
</feature>
<dbReference type="GO" id="GO:0005886">
    <property type="term" value="C:plasma membrane"/>
    <property type="evidence" value="ECO:0007669"/>
    <property type="project" value="UniProtKB-SubCell"/>
</dbReference>
<evidence type="ECO:0000256" key="7">
    <source>
        <dbReference type="ARBA" id="ARBA00023177"/>
    </source>
</evidence>
<dbReference type="RefSeq" id="WP_013008122.1">
    <property type="nucleotide sequence ID" value="NC_013939.1"/>
</dbReference>
<feature type="transmembrane region" description="Helical" evidence="8">
    <location>
        <begin position="329"/>
        <end position="353"/>
    </location>
</feature>
<evidence type="ECO:0000256" key="5">
    <source>
        <dbReference type="ARBA" id="ARBA00022989"/>
    </source>
</evidence>
<dbReference type="OrthoDB" id="9814202at2"/>
<keyword evidence="6 8" id="KW-0472">Membrane</keyword>
<comment type="similarity">
    <text evidence="2 8">Belongs to the ammonia transporter channel (TC 1.A.11.2) family.</text>
</comment>
<evidence type="ECO:0000256" key="6">
    <source>
        <dbReference type="ARBA" id="ARBA00023136"/>
    </source>
</evidence>
<dbReference type="STRING" id="639282.DEFDS_1415"/>
<dbReference type="AlphaFoldDB" id="D3PE53"/>
<dbReference type="InterPro" id="IPR029020">
    <property type="entry name" value="Ammonium/urea_transptr"/>
</dbReference>
<dbReference type="PROSITE" id="PS01219">
    <property type="entry name" value="AMMONIUM_TRANSP"/>
    <property type="match status" value="1"/>
</dbReference>
<dbReference type="eggNOG" id="COG0004">
    <property type="taxonomic scope" value="Bacteria"/>
</dbReference>
<keyword evidence="5 8" id="KW-1133">Transmembrane helix</keyword>
<evidence type="ECO:0000256" key="2">
    <source>
        <dbReference type="ARBA" id="ARBA00005887"/>
    </source>
</evidence>
<dbReference type="Pfam" id="PF00909">
    <property type="entry name" value="Ammonium_transp"/>
    <property type="match status" value="1"/>
</dbReference>
<dbReference type="InterPro" id="IPR001905">
    <property type="entry name" value="Ammonium_transpt"/>
</dbReference>
<dbReference type="SUPFAM" id="SSF111352">
    <property type="entry name" value="Ammonium transporter"/>
    <property type="match status" value="1"/>
</dbReference>
<feature type="transmembrane region" description="Helical" evidence="8">
    <location>
        <begin position="117"/>
        <end position="138"/>
    </location>
</feature>
<sequence length="418" mass="44911">MRLFFITSILFLTHNVYAFNGKVNSADTLWVIISSILVLLMIPALSIFYGGMVRGKNVLSTMSFSFVSMTVVGVLWFLIGHTIAFGPGGNSFVGSMKYLFLGKDLMTDVHGTIPESVFSFFQGMFAIITIALFSGAIVERFKFSSYVFIISLWLIFIYAPLAHFVWGENGFLANMGVLDFAGGLVVHLSSAVASLVLILMVGPRKGYPQKQFIPHNLVLTGIGTGLLWFGWFGFNAGSALAVNNVAYYAFINTFVAGAAGGAVWMFLEMKNSKPSFLGICSGIIAGLASITNAAGYVIPPIALLIGIMGGFICFYAIQLKFKLGYDDSLDVIGVHGVGGLIGALMTGLFVSINGKGLFYGNIKQFIVQIVGILVTILFVGIGTFLIGKLADVIFGLRVGVEEEVEGLDLSQHGESAYN</sequence>
<evidence type="ECO:0000256" key="8">
    <source>
        <dbReference type="RuleBase" id="RU362002"/>
    </source>
</evidence>
<feature type="transmembrane region" description="Helical" evidence="8">
    <location>
        <begin position="178"/>
        <end position="201"/>
    </location>
</feature>
<gene>
    <name evidence="10" type="ordered locus">DEFDS_1415</name>
</gene>
<keyword evidence="3 8" id="KW-0813">Transport</keyword>
<dbReference type="HOGENOM" id="CLU_000445_33_0_0"/>
<comment type="subcellular location">
    <subcellularLocation>
        <location evidence="8">Cell membrane</location>
        <topology evidence="8">Multi-pass membrane protein</topology>
    </subcellularLocation>
    <subcellularLocation>
        <location evidence="1">Membrane</location>
        <topology evidence="1">Multi-pass membrane protein</topology>
    </subcellularLocation>
</comment>
<keyword evidence="7 8" id="KW-0924">Ammonia transport</keyword>
<keyword evidence="4 8" id="KW-0812">Transmembrane</keyword>